<name>A0A5J6VH58_9VIRU</name>
<proteinExistence type="predicted"/>
<protein>
    <submittedName>
        <fullName evidence="1">Uncharacterized protein</fullName>
    </submittedName>
</protein>
<dbReference type="EMBL" id="MN448266">
    <property type="protein sequence ID" value="QFG73586.1"/>
    <property type="molecule type" value="Genomic_DNA"/>
</dbReference>
<reference evidence="1" key="1">
    <citation type="journal article" date="2019" name="Philos. Trans. R. Soc. Lond., B, Biol. Sci.">
        <title>Targeted metagenomic recovery of four divergent viruses reveals shared and distinctive characteristics of giant viruses of marine eukaryotes.</title>
        <authorList>
            <person name="Needham D.M."/>
            <person name="Poirier C."/>
            <person name="Hehenberger E."/>
            <person name="Jimenez V."/>
            <person name="Swalwell J.E."/>
            <person name="Santoro A.E."/>
            <person name="Worden A.Z."/>
        </authorList>
    </citation>
    <scope>NUCLEOTIDE SEQUENCE</scope>
    <source>
        <strain evidence="1">OPacV-662</strain>
    </source>
</reference>
<evidence type="ECO:0000313" key="1">
    <source>
        <dbReference type="EMBL" id="QFG73586.1"/>
    </source>
</evidence>
<dbReference type="InterPro" id="IPR029045">
    <property type="entry name" value="ClpP/crotonase-like_dom_sf"/>
</dbReference>
<sequence length="328" mass="37737">MDSIKKIQLVNYHIKYIVENNIYPPRFDLLVDNFDNKTKYIKKIQKLKSTGHPFIQYAGGKIELKNKKASKSMESMLEYWGAMKVCYPLECPKWDNNLEKLLDGDNTPLLNSMINMDGAIEFSRVILDDIPPFFSNKSQVLKSFTNKLHHGERIKYRETPFGTKVTKSSGTQLIKNMEGSSRERLAWLKGLSRPPFLENPTYTYVGGRANKYQLMRAQNSKRLVIDLRHQIGDFDAFKEFIQEIAYGDHLVAHVKQLNEATGEFYTTPVYLQGRAKTPNKKKINVLINPNTTGGSLVIKMMLDKIPKTKINNITGHQTCYKMKGYIQV</sequence>
<dbReference type="SUPFAM" id="SSF52096">
    <property type="entry name" value="ClpP/crotonase"/>
    <property type="match status" value="1"/>
</dbReference>
<organism evidence="1">
    <name type="scientific">Megaviridae environmental sample</name>
    <dbReference type="NCBI Taxonomy" id="1737588"/>
    <lineage>
        <taxon>Viruses</taxon>
        <taxon>Varidnaviria</taxon>
        <taxon>Bamfordvirae</taxon>
        <taxon>Nucleocytoviricota</taxon>
        <taxon>Megaviricetes</taxon>
        <taxon>Imitervirales</taxon>
        <taxon>Mimiviridae</taxon>
        <taxon>environmental samples</taxon>
    </lineage>
</organism>
<accession>A0A5J6VH58</accession>